<organism evidence="7 8">
    <name type="scientific">Diplocloster modestus</name>
    <dbReference type="NCBI Taxonomy" id="2850322"/>
    <lineage>
        <taxon>Bacteria</taxon>
        <taxon>Bacillati</taxon>
        <taxon>Bacillota</taxon>
        <taxon>Clostridia</taxon>
        <taxon>Lachnospirales</taxon>
        <taxon>Lachnospiraceae</taxon>
        <taxon>Diplocloster</taxon>
    </lineage>
</organism>
<evidence type="ECO:0000256" key="1">
    <source>
        <dbReference type="ARBA" id="ARBA00010641"/>
    </source>
</evidence>
<dbReference type="InterPro" id="IPR039425">
    <property type="entry name" value="RNA_pol_sigma-70-like"/>
</dbReference>
<name>A0ABS6KBF6_9FIRM</name>
<accession>A0ABS6KBF6</accession>
<comment type="similarity">
    <text evidence="1">Belongs to the sigma-70 factor family. ECF subfamily.</text>
</comment>
<dbReference type="RefSeq" id="WP_238727167.1">
    <property type="nucleotide sequence ID" value="NZ_JAHQCX010000014.1"/>
</dbReference>
<dbReference type="InterPro" id="IPR013325">
    <property type="entry name" value="RNA_pol_sigma_r2"/>
</dbReference>
<dbReference type="SUPFAM" id="SSF88946">
    <property type="entry name" value="Sigma2 domain of RNA polymerase sigma factors"/>
    <property type="match status" value="1"/>
</dbReference>
<protein>
    <submittedName>
        <fullName evidence="7">Sigma-70 family RNA polymerase sigma factor</fullName>
    </submittedName>
</protein>
<reference evidence="7 8" key="1">
    <citation type="submission" date="2021-06" db="EMBL/GenBank/DDBJ databases">
        <title>Description of novel taxa of the family Lachnospiraceae.</title>
        <authorList>
            <person name="Chaplin A.V."/>
            <person name="Sokolova S.R."/>
            <person name="Pikina A.P."/>
            <person name="Korzhanova M."/>
            <person name="Belova V."/>
            <person name="Korostin D."/>
            <person name="Efimov B.A."/>
        </authorList>
    </citation>
    <scope>NUCLEOTIDE SEQUENCE [LARGE SCALE GENOMIC DNA]</scope>
    <source>
        <strain evidence="7 8">ASD4241</strain>
    </source>
</reference>
<gene>
    <name evidence="7" type="ORF">KTH90_17695</name>
</gene>
<keyword evidence="2" id="KW-0805">Transcription regulation</keyword>
<dbReference type="PANTHER" id="PTHR43133:SF51">
    <property type="entry name" value="RNA POLYMERASE SIGMA FACTOR"/>
    <property type="match status" value="1"/>
</dbReference>
<dbReference type="Pfam" id="PF04542">
    <property type="entry name" value="Sigma70_r2"/>
    <property type="match status" value="1"/>
</dbReference>
<comment type="caution">
    <text evidence="7">The sequence shown here is derived from an EMBL/GenBank/DDBJ whole genome shotgun (WGS) entry which is preliminary data.</text>
</comment>
<feature type="domain" description="RNA polymerase sigma factor 70 region 4 type 2" evidence="6">
    <location>
        <begin position="98"/>
        <end position="149"/>
    </location>
</feature>
<evidence type="ECO:0000256" key="4">
    <source>
        <dbReference type="ARBA" id="ARBA00023163"/>
    </source>
</evidence>
<dbReference type="PANTHER" id="PTHR43133">
    <property type="entry name" value="RNA POLYMERASE ECF-TYPE SIGMA FACTO"/>
    <property type="match status" value="1"/>
</dbReference>
<dbReference type="CDD" id="cd06171">
    <property type="entry name" value="Sigma70_r4"/>
    <property type="match status" value="1"/>
</dbReference>
<dbReference type="EMBL" id="JAHQCX010000014">
    <property type="protein sequence ID" value="MBU9727847.1"/>
    <property type="molecule type" value="Genomic_DNA"/>
</dbReference>
<evidence type="ECO:0000313" key="8">
    <source>
        <dbReference type="Proteomes" id="UP001314681"/>
    </source>
</evidence>
<dbReference type="InterPro" id="IPR013324">
    <property type="entry name" value="RNA_pol_sigma_r3/r4-like"/>
</dbReference>
<evidence type="ECO:0000259" key="6">
    <source>
        <dbReference type="Pfam" id="PF08281"/>
    </source>
</evidence>
<dbReference type="NCBIfam" id="TIGR02937">
    <property type="entry name" value="sigma70-ECF"/>
    <property type="match status" value="1"/>
</dbReference>
<dbReference type="InterPro" id="IPR013249">
    <property type="entry name" value="RNA_pol_sigma70_r4_t2"/>
</dbReference>
<evidence type="ECO:0000256" key="3">
    <source>
        <dbReference type="ARBA" id="ARBA00023082"/>
    </source>
</evidence>
<keyword evidence="3" id="KW-0731">Sigma factor</keyword>
<sequence>MDIGKEAFCNYIEQYQRRMFRVARGILYHDEDAEDAVGESILKAYEKRNQLKNPDKFRPWIMKIVVHESYRIARKRGRTDYLEDAPGTDIPAEDSHYELWDLVNTLDEEFRVVTILFYYEDLSIKEIGMILDIPVGTVKSRLTRARAKLKRLI</sequence>
<proteinExistence type="inferred from homology"/>
<dbReference type="InterPro" id="IPR007627">
    <property type="entry name" value="RNA_pol_sigma70_r2"/>
</dbReference>
<dbReference type="Proteomes" id="UP001314681">
    <property type="component" value="Unassembled WGS sequence"/>
</dbReference>
<evidence type="ECO:0000259" key="5">
    <source>
        <dbReference type="Pfam" id="PF04542"/>
    </source>
</evidence>
<dbReference type="Gene3D" id="1.10.10.10">
    <property type="entry name" value="Winged helix-like DNA-binding domain superfamily/Winged helix DNA-binding domain"/>
    <property type="match status" value="1"/>
</dbReference>
<dbReference type="InterPro" id="IPR036388">
    <property type="entry name" value="WH-like_DNA-bd_sf"/>
</dbReference>
<feature type="domain" description="RNA polymerase sigma-70 region 2" evidence="5">
    <location>
        <begin position="12"/>
        <end position="79"/>
    </location>
</feature>
<keyword evidence="4" id="KW-0804">Transcription</keyword>
<keyword evidence="8" id="KW-1185">Reference proteome</keyword>
<dbReference type="InterPro" id="IPR014284">
    <property type="entry name" value="RNA_pol_sigma-70_dom"/>
</dbReference>
<evidence type="ECO:0000256" key="2">
    <source>
        <dbReference type="ARBA" id="ARBA00023015"/>
    </source>
</evidence>
<dbReference type="SUPFAM" id="SSF88659">
    <property type="entry name" value="Sigma3 and sigma4 domains of RNA polymerase sigma factors"/>
    <property type="match status" value="1"/>
</dbReference>
<evidence type="ECO:0000313" key="7">
    <source>
        <dbReference type="EMBL" id="MBU9727847.1"/>
    </source>
</evidence>
<dbReference type="Pfam" id="PF08281">
    <property type="entry name" value="Sigma70_r4_2"/>
    <property type="match status" value="1"/>
</dbReference>
<dbReference type="Gene3D" id="1.10.1740.10">
    <property type="match status" value="1"/>
</dbReference>